<dbReference type="PIRSF" id="PIRSF021697">
    <property type="entry name" value="UCP021697"/>
    <property type="match status" value="1"/>
</dbReference>
<dbReference type="InterPro" id="IPR016795">
    <property type="entry name" value="UCP021697"/>
</dbReference>
<evidence type="ECO:0000313" key="8">
    <source>
        <dbReference type="EMBL" id="MFC6355686.1"/>
    </source>
</evidence>
<dbReference type="PANTHER" id="PTHR36115">
    <property type="entry name" value="PROLINE-RICH ANTIGEN HOMOLOG-RELATED"/>
    <property type="match status" value="1"/>
</dbReference>
<evidence type="ECO:0000256" key="4">
    <source>
        <dbReference type="ARBA" id="ARBA00022989"/>
    </source>
</evidence>
<keyword evidence="5 6" id="KW-0472">Membrane</keyword>
<organism evidence="8 9">
    <name type="scientific">Luethyella okanaganae</name>
    <dbReference type="NCBI Taxonomy" id="69372"/>
    <lineage>
        <taxon>Bacteria</taxon>
        <taxon>Bacillati</taxon>
        <taxon>Actinomycetota</taxon>
        <taxon>Actinomycetes</taxon>
        <taxon>Micrococcales</taxon>
        <taxon>Microbacteriaceae</taxon>
        <taxon>Luethyella</taxon>
    </lineage>
</organism>
<evidence type="ECO:0000256" key="2">
    <source>
        <dbReference type="ARBA" id="ARBA00022475"/>
    </source>
</evidence>
<dbReference type="InterPro" id="IPR051791">
    <property type="entry name" value="Pra-immunoreactive"/>
</dbReference>
<dbReference type="Pfam" id="PF06271">
    <property type="entry name" value="RDD"/>
    <property type="match status" value="1"/>
</dbReference>
<evidence type="ECO:0000256" key="1">
    <source>
        <dbReference type="ARBA" id="ARBA00004651"/>
    </source>
</evidence>
<evidence type="ECO:0000256" key="6">
    <source>
        <dbReference type="SAM" id="Phobius"/>
    </source>
</evidence>
<accession>A0ABW1VCB8</accession>
<comment type="caution">
    <text evidence="8">The sequence shown here is derived from an EMBL/GenBank/DDBJ whole genome shotgun (WGS) entry which is preliminary data.</text>
</comment>
<keyword evidence="3 6" id="KW-0812">Transmembrane</keyword>
<gene>
    <name evidence="8" type="ORF">ACFQB0_06150</name>
</gene>
<feature type="transmembrane region" description="Helical" evidence="6">
    <location>
        <begin position="105"/>
        <end position="123"/>
    </location>
</feature>
<keyword evidence="9" id="KW-1185">Reference proteome</keyword>
<keyword evidence="2" id="KW-1003">Cell membrane</keyword>
<keyword evidence="4 6" id="KW-1133">Transmembrane helix</keyword>
<proteinExistence type="predicted"/>
<dbReference type="RefSeq" id="WP_386728833.1">
    <property type="nucleotide sequence ID" value="NZ_JBHSTP010000001.1"/>
</dbReference>
<dbReference type="InterPro" id="IPR010432">
    <property type="entry name" value="RDD"/>
</dbReference>
<protein>
    <submittedName>
        <fullName evidence="8">RDD family protein</fullName>
    </submittedName>
</protein>
<feature type="transmembrane region" description="Helical" evidence="6">
    <location>
        <begin position="64"/>
        <end position="85"/>
    </location>
</feature>
<comment type="subcellular location">
    <subcellularLocation>
        <location evidence="1">Cell membrane</location>
        <topology evidence="1">Multi-pass membrane protein</topology>
    </subcellularLocation>
</comment>
<reference evidence="9" key="1">
    <citation type="journal article" date="2019" name="Int. J. Syst. Evol. Microbiol.">
        <title>The Global Catalogue of Microorganisms (GCM) 10K type strain sequencing project: providing services to taxonomists for standard genome sequencing and annotation.</title>
        <authorList>
            <consortium name="The Broad Institute Genomics Platform"/>
            <consortium name="The Broad Institute Genome Sequencing Center for Infectious Disease"/>
            <person name="Wu L."/>
            <person name="Ma J."/>
        </authorList>
    </citation>
    <scope>NUCLEOTIDE SEQUENCE [LARGE SCALE GENOMIC DNA]</scope>
    <source>
        <strain evidence="9">CCUG 43304</strain>
    </source>
</reference>
<evidence type="ECO:0000313" key="9">
    <source>
        <dbReference type="Proteomes" id="UP001596306"/>
    </source>
</evidence>
<dbReference type="PANTHER" id="PTHR36115:SF6">
    <property type="entry name" value="PROLINE-RICH ANTIGEN HOMOLOG"/>
    <property type="match status" value="1"/>
</dbReference>
<sequence>MPSAKQHRMTFGRLAPSRWPGERLGLPEEGFGSVGRAGRRIGGIAIDWATALVPSIAFFDYDAWATLGIFAVMQLVFIPTIGGSIGHRIVGLRVIPLTGGWVGVWRPLVRTMLLVIVVPALVWDSDQRGFHDKVAGTVLISSRRAAGGKSRTTSSQRPR</sequence>
<dbReference type="Proteomes" id="UP001596306">
    <property type="component" value="Unassembled WGS sequence"/>
</dbReference>
<name>A0ABW1VCB8_9MICO</name>
<dbReference type="EMBL" id="JBHSTP010000001">
    <property type="protein sequence ID" value="MFC6355686.1"/>
    <property type="molecule type" value="Genomic_DNA"/>
</dbReference>
<evidence type="ECO:0000256" key="3">
    <source>
        <dbReference type="ARBA" id="ARBA00022692"/>
    </source>
</evidence>
<feature type="domain" description="RDD" evidence="7">
    <location>
        <begin position="63"/>
        <end position="136"/>
    </location>
</feature>
<evidence type="ECO:0000259" key="7">
    <source>
        <dbReference type="Pfam" id="PF06271"/>
    </source>
</evidence>
<evidence type="ECO:0000256" key="5">
    <source>
        <dbReference type="ARBA" id="ARBA00023136"/>
    </source>
</evidence>